<evidence type="ECO:0000313" key="1">
    <source>
        <dbReference type="EMBL" id="KZT19423.1"/>
    </source>
</evidence>
<dbReference type="AlphaFoldDB" id="A0A165NBI2"/>
<name>A0A165NBI2_9AGAM</name>
<accession>A0A165NBI2</accession>
<dbReference type="Proteomes" id="UP000076761">
    <property type="component" value="Unassembled WGS sequence"/>
</dbReference>
<sequence length="59" mass="7253">MTRTQVRRLEKLVVRHQWHVSELKSRYISHTGTVFLRQRGPVVERLELMVDDFKPEDYW</sequence>
<evidence type="ECO:0000313" key="2">
    <source>
        <dbReference type="Proteomes" id="UP000076761"/>
    </source>
</evidence>
<proteinExistence type="predicted"/>
<reference evidence="1 2" key="1">
    <citation type="journal article" date="2016" name="Mol. Biol. Evol.">
        <title>Comparative Genomics of Early-Diverging Mushroom-Forming Fungi Provides Insights into the Origins of Lignocellulose Decay Capabilities.</title>
        <authorList>
            <person name="Nagy L.G."/>
            <person name="Riley R."/>
            <person name="Tritt A."/>
            <person name="Adam C."/>
            <person name="Daum C."/>
            <person name="Floudas D."/>
            <person name="Sun H."/>
            <person name="Yadav J.S."/>
            <person name="Pangilinan J."/>
            <person name="Larsson K.H."/>
            <person name="Matsuura K."/>
            <person name="Barry K."/>
            <person name="Labutti K."/>
            <person name="Kuo R."/>
            <person name="Ohm R.A."/>
            <person name="Bhattacharya S.S."/>
            <person name="Shirouzu T."/>
            <person name="Yoshinaga Y."/>
            <person name="Martin F.M."/>
            <person name="Grigoriev I.V."/>
            <person name="Hibbett D.S."/>
        </authorList>
    </citation>
    <scope>NUCLEOTIDE SEQUENCE [LARGE SCALE GENOMIC DNA]</scope>
    <source>
        <strain evidence="1 2">HHB14362 ss-1</strain>
    </source>
</reference>
<dbReference type="EMBL" id="KV425641">
    <property type="protein sequence ID" value="KZT19423.1"/>
    <property type="molecule type" value="Genomic_DNA"/>
</dbReference>
<organism evidence="1 2">
    <name type="scientific">Neolentinus lepideus HHB14362 ss-1</name>
    <dbReference type="NCBI Taxonomy" id="1314782"/>
    <lineage>
        <taxon>Eukaryota</taxon>
        <taxon>Fungi</taxon>
        <taxon>Dikarya</taxon>
        <taxon>Basidiomycota</taxon>
        <taxon>Agaricomycotina</taxon>
        <taxon>Agaricomycetes</taxon>
        <taxon>Gloeophyllales</taxon>
        <taxon>Gloeophyllaceae</taxon>
        <taxon>Neolentinus</taxon>
    </lineage>
</organism>
<gene>
    <name evidence="1" type="ORF">NEOLEDRAFT_1142102</name>
</gene>
<dbReference type="InParanoid" id="A0A165NBI2"/>
<keyword evidence="2" id="KW-1185">Reference proteome</keyword>
<protein>
    <submittedName>
        <fullName evidence="1">Uncharacterized protein</fullName>
    </submittedName>
</protein>